<feature type="region of interest" description="Disordered" evidence="1">
    <location>
        <begin position="508"/>
        <end position="595"/>
    </location>
</feature>
<reference evidence="3" key="1">
    <citation type="submission" date="2022-12" db="EMBL/GenBank/DDBJ databases">
        <authorList>
            <person name="Petersen C."/>
        </authorList>
    </citation>
    <scope>NUCLEOTIDE SEQUENCE</scope>
    <source>
        <strain evidence="3">IBT 17660</strain>
    </source>
</reference>
<sequence length="889" mass="100391">MSGLEVLGVVASILQIADVGAKLSVKLCTFYRTVKVANQSMQDLSCDVSLTCSILNELAKALDQDDQVKLCSEQAFCIAQEVLRECKVVFQQIENAIDKHNQDGEKNRFTRGARKVTVALLGPNLDVLKSNLERLKSTTLLMLHVIMYAGEIRKRKVKSTLIDQRNLIHTLLEEEKANTSKFNQLSSSIQAFSICDDDNGSRQESSRCLSTEKQLPPLSTELRNYHTLVQRLLYEIDACQYTLEGSRHLRIRNGVVNVHTTEAVLFQHTHGHAATQIFDDPFFKFRDACYPAPVTTREQSLPTREARNAYSTPRESDYDVVRRSDVEEGPVYYHRHRRVREYDHPSRRKLDPGGSISQASRRGGYQDQDYSSDDSMAYIRKETRHNEDRPHHRRHMAEGALVDLGAAELLRSKKDGEVSYGASRISKSLGEGALGAVNATPHARDYYHRSKSGHRSHSFEDDRSSHRRSRHCRGRSPSRSRSHSHSRAKTLLELGVGSAAVAAGVAALRSKSNAGDRKSRSCSRSRSRDFSWGRPEKDREKDDSVRSMSERRKHMASAGLAGAAVGGLVEKVHSRSRSRKGERSRSRIRRKQALPIAGAGLASAAATHLYENRKSQKDEKDGISRSQHRSRSRSPALSQFYPDPSRDSAGLIEYGNNPVTDSIRAEHFRPPVSPGTSYDASDTYDRRSTRDRSCSRGRHYSSSLGSDREDRQRHRSKKHRSRSREISSAPGATGLGYAAHKYSQHKDRRKSECELFRKIERKEEVSRKRFRSCSDDDDDDAPRGRTRTRTRYNQDLISHAVSDVGETARGDGQSEEEGSSHKCRRMKSPYRELRKSAEYDKVNLGATLTPKIAKEDISLPSAIDRAMEETLEGLVLQWTNLTREEIQIE</sequence>
<feature type="domain" description="DUF3824" evidence="2">
    <location>
        <begin position="718"/>
        <end position="780"/>
    </location>
</feature>
<evidence type="ECO:0000313" key="4">
    <source>
        <dbReference type="Proteomes" id="UP001147760"/>
    </source>
</evidence>
<dbReference type="OrthoDB" id="5431013at2759"/>
<dbReference type="AlphaFoldDB" id="A0A9X0BGG0"/>
<dbReference type="Pfam" id="PF12868">
    <property type="entry name" value="DUF3824"/>
    <property type="match status" value="2"/>
</dbReference>
<protein>
    <recommendedName>
        <fullName evidence="2">DUF3824 domain-containing protein</fullName>
    </recommendedName>
</protein>
<dbReference type="Proteomes" id="UP001147760">
    <property type="component" value="Unassembled WGS sequence"/>
</dbReference>
<feature type="compositionally biased region" description="Basic residues" evidence="1">
    <location>
        <begin position="465"/>
        <end position="487"/>
    </location>
</feature>
<comment type="caution">
    <text evidence="3">The sequence shown here is derived from an EMBL/GenBank/DDBJ whole genome shotgun (WGS) entry which is preliminary data.</text>
</comment>
<feature type="compositionally biased region" description="Basic and acidic residues" evidence="1">
    <location>
        <begin position="683"/>
        <end position="694"/>
    </location>
</feature>
<feature type="region of interest" description="Disordered" evidence="1">
    <location>
        <begin position="766"/>
        <end position="827"/>
    </location>
</feature>
<feature type="compositionally biased region" description="Basic and acidic residues" evidence="1">
    <location>
        <begin position="610"/>
        <end position="623"/>
    </location>
</feature>
<dbReference type="EMBL" id="JAPWDO010000009">
    <property type="protein sequence ID" value="KAJ5457061.1"/>
    <property type="molecule type" value="Genomic_DNA"/>
</dbReference>
<feature type="compositionally biased region" description="Low complexity" evidence="1">
    <location>
        <begin position="365"/>
        <end position="374"/>
    </location>
</feature>
<evidence type="ECO:0000256" key="1">
    <source>
        <dbReference type="SAM" id="MobiDB-lite"/>
    </source>
</evidence>
<feature type="compositionally biased region" description="Basic and acidic residues" evidence="1">
    <location>
        <begin position="526"/>
        <end position="550"/>
    </location>
</feature>
<feature type="region of interest" description="Disordered" evidence="1">
    <location>
        <begin position="296"/>
        <end position="322"/>
    </location>
</feature>
<name>A0A9X0BGG0_9EURO</name>
<gene>
    <name evidence="3" type="ORF">N7530_012335</name>
</gene>
<feature type="compositionally biased region" description="Basic residues" evidence="1">
    <location>
        <begin position="713"/>
        <end position="722"/>
    </location>
</feature>
<evidence type="ECO:0000259" key="2">
    <source>
        <dbReference type="Pfam" id="PF12868"/>
    </source>
</evidence>
<feature type="region of interest" description="Disordered" evidence="1">
    <location>
        <begin position="337"/>
        <end position="374"/>
    </location>
</feature>
<feature type="region of interest" description="Disordered" evidence="1">
    <location>
        <begin position="446"/>
        <end position="487"/>
    </location>
</feature>
<dbReference type="PANTHER" id="PTHR35487">
    <property type="entry name" value="DUF3824 DOMAIN-CONTAINING PROTEIN"/>
    <property type="match status" value="1"/>
</dbReference>
<organism evidence="3 4">
    <name type="scientific">Penicillium desertorum</name>
    <dbReference type="NCBI Taxonomy" id="1303715"/>
    <lineage>
        <taxon>Eukaryota</taxon>
        <taxon>Fungi</taxon>
        <taxon>Dikarya</taxon>
        <taxon>Ascomycota</taxon>
        <taxon>Pezizomycotina</taxon>
        <taxon>Eurotiomycetes</taxon>
        <taxon>Eurotiomycetidae</taxon>
        <taxon>Eurotiales</taxon>
        <taxon>Aspergillaceae</taxon>
        <taxon>Penicillium</taxon>
    </lineage>
</organism>
<reference evidence="3" key="2">
    <citation type="journal article" date="2023" name="IMA Fungus">
        <title>Comparative genomic study of the Penicillium genus elucidates a diverse pangenome and 15 lateral gene transfer events.</title>
        <authorList>
            <person name="Petersen C."/>
            <person name="Sorensen T."/>
            <person name="Nielsen M.R."/>
            <person name="Sondergaard T.E."/>
            <person name="Sorensen J.L."/>
            <person name="Fitzpatrick D.A."/>
            <person name="Frisvad J.C."/>
            <person name="Nielsen K.L."/>
        </authorList>
    </citation>
    <scope>NUCLEOTIDE SEQUENCE</scope>
    <source>
        <strain evidence="3">IBT 17660</strain>
    </source>
</reference>
<evidence type="ECO:0000313" key="3">
    <source>
        <dbReference type="EMBL" id="KAJ5457061.1"/>
    </source>
</evidence>
<proteinExistence type="predicted"/>
<dbReference type="PANTHER" id="PTHR35487:SF1">
    <property type="entry name" value="DUF3824 DOMAIN-CONTAINING PROTEIN"/>
    <property type="match status" value="1"/>
</dbReference>
<dbReference type="InterPro" id="IPR024436">
    <property type="entry name" value="DUF3824"/>
</dbReference>
<accession>A0A9X0BGG0</accession>
<feature type="compositionally biased region" description="Low complexity" evidence="1">
    <location>
        <begin position="558"/>
        <end position="569"/>
    </location>
</feature>
<feature type="region of interest" description="Disordered" evidence="1">
    <location>
        <begin position="609"/>
        <end position="750"/>
    </location>
</feature>
<feature type="compositionally biased region" description="Basic and acidic residues" evidence="1">
    <location>
        <begin position="340"/>
        <end position="351"/>
    </location>
</feature>
<feature type="domain" description="DUF3824" evidence="2">
    <location>
        <begin position="583"/>
        <end position="671"/>
    </location>
</feature>
<keyword evidence="4" id="KW-1185">Reference proteome</keyword>